<sequence>MKRSVEFRGFHANCKARLVKHTTPQAKTVVVINKYRVKLKVTNKLPILAKNTILFIETKRQVGTASRKKRQRLKELNEAWYDMIKSNR</sequence>
<evidence type="ECO:0000313" key="1">
    <source>
        <dbReference type="EMBL" id="MRN56940.1"/>
    </source>
</evidence>
<organism evidence="1 2">
    <name type="scientific">Paenibacillus monticola</name>
    <dbReference type="NCBI Taxonomy" id="2666075"/>
    <lineage>
        <taxon>Bacteria</taxon>
        <taxon>Bacillati</taxon>
        <taxon>Bacillota</taxon>
        <taxon>Bacilli</taxon>
        <taxon>Bacillales</taxon>
        <taxon>Paenibacillaceae</taxon>
        <taxon>Paenibacillus</taxon>
    </lineage>
</organism>
<proteinExistence type="predicted"/>
<dbReference type="RefSeq" id="WP_154122441.1">
    <property type="nucleotide sequence ID" value="NZ_WJXB01000017.1"/>
</dbReference>
<accession>A0A7X2HBF1</accession>
<name>A0A7X2HBF1_9BACL</name>
<keyword evidence="2" id="KW-1185">Reference proteome</keyword>
<comment type="caution">
    <text evidence="1">The sequence shown here is derived from an EMBL/GenBank/DDBJ whole genome shotgun (WGS) entry which is preliminary data.</text>
</comment>
<evidence type="ECO:0000313" key="2">
    <source>
        <dbReference type="Proteomes" id="UP000463051"/>
    </source>
</evidence>
<dbReference type="Proteomes" id="UP000463051">
    <property type="component" value="Unassembled WGS sequence"/>
</dbReference>
<reference evidence="1 2" key="1">
    <citation type="submission" date="2019-11" db="EMBL/GenBank/DDBJ databases">
        <title>Paenibacillus monticola sp. nov., a novel PGPR strain isolated from mountain sample in China.</title>
        <authorList>
            <person name="Zhao Q."/>
            <person name="Li H.-P."/>
            <person name="Zhang J.-L."/>
        </authorList>
    </citation>
    <scope>NUCLEOTIDE SEQUENCE [LARGE SCALE GENOMIC DNA]</scope>
    <source>
        <strain evidence="1 2">LC-T2</strain>
    </source>
</reference>
<gene>
    <name evidence="1" type="ORF">GJB61_28730</name>
</gene>
<dbReference type="AlphaFoldDB" id="A0A7X2HBF1"/>
<dbReference type="EMBL" id="WJXB01000017">
    <property type="protein sequence ID" value="MRN56940.1"/>
    <property type="molecule type" value="Genomic_DNA"/>
</dbReference>
<protein>
    <submittedName>
        <fullName evidence="1">Uncharacterized protein</fullName>
    </submittedName>
</protein>